<dbReference type="AlphaFoldDB" id="A0A166A379"/>
<name>A0A166A379_9AGAM</name>
<reference evidence="2 3" key="1">
    <citation type="journal article" date="2016" name="Mol. Biol. Evol.">
        <title>Comparative Genomics of Early-Diverging Mushroom-Forming Fungi Provides Insights into the Origins of Lignocellulose Decay Capabilities.</title>
        <authorList>
            <person name="Nagy L.G."/>
            <person name="Riley R."/>
            <person name="Tritt A."/>
            <person name="Adam C."/>
            <person name="Daum C."/>
            <person name="Floudas D."/>
            <person name="Sun H."/>
            <person name="Yadav J.S."/>
            <person name="Pangilinan J."/>
            <person name="Larsson K.H."/>
            <person name="Matsuura K."/>
            <person name="Barry K."/>
            <person name="Labutti K."/>
            <person name="Kuo R."/>
            <person name="Ohm R.A."/>
            <person name="Bhattacharya S.S."/>
            <person name="Shirouzu T."/>
            <person name="Yoshinaga Y."/>
            <person name="Martin F.M."/>
            <person name="Grigoriev I.V."/>
            <person name="Hibbett D.S."/>
        </authorList>
    </citation>
    <scope>NUCLEOTIDE SEQUENCE [LARGE SCALE GENOMIC DNA]</scope>
    <source>
        <strain evidence="2 3">CBS 109695</strain>
    </source>
</reference>
<evidence type="ECO:0000313" key="2">
    <source>
        <dbReference type="EMBL" id="KZP11210.1"/>
    </source>
</evidence>
<protein>
    <submittedName>
        <fullName evidence="2">Uncharacterized protein</fullName>
    </submittedName>
</protein>
<dbReference type="EMBL" id="KV417666">
    <property type="protein sequence ID" value="KZP11210.1"/>
    <property type="molecule type" value="Genomic_DNA"/>
</dbReference>
<feature type="region of interest" description="Disordered" evidence="1">
    <location>
        <begin position="169"/>
        <end position="193"/>
    </location>
</feature>
<sequence length="225" mass="24521">MLAFAWAPLSSAIAHGLGRVGQWVPRLEHWAILAVDRANSIVLPLLLLGSLKTTGVLDVFEMERRADDHAAQIDCVSHVGLSDVLISFLRFLLCRQDIIPFALDPHILHLDPRKPSPLPTPSSSSEVLHTGTPMGPGPRLSGDEHGDDDGDDEERTICGQVDITSDAAPMLFRPRPRASSASKGRRRAHPGNRWTGREFMKMWEATKAWMNPALVGGGLLCLSSG</sequence>
<feature type="region of interest" description="Disordered" evidence="1">
    <location>
        <begin position="114"/>
        <end position="155"/>
    </location>
</feature>
<organism evidence="2 3">
    <name type="scientific">Athelia psychrophila</name>
    <dbReference type="NCBI Taxonomy" id="1759441"/>
    <lineage>
        <taxon>Eukaryota</taxon>
        <taxon>Fungi</taxon>
        <taxon>Dikarya</taxon>
        <taxon>Basidiomycota</taxon>
        <taxon>Agaricomycotina</taxon>
        <taxon>Agaricomycetes</taxon>
        <taxon>Agaricomycetidae</taxon>
        <taxon>Atheliales</taxon>
        <taxon>Atheliaceae</taxon>
        <taxon>Athelia</taxon>
    </lineage>
</organism>
<evidence type="ECO:0000313" key="3">
    <source>
        <dbReference type="Proteomes" id="UP000076532"/>
    </source>
</evidence>
<evidence type="ECO:0000256" key="1">
    <source>
        <dbReference type="SAM" id="MobiDB-lite"/>
    </source>
</evidence>
<feature type="compositionally biased region" description="Acidic residues" evidence="1">
    <location>
        <begin position="145"/>
        <end position="154"/>
    </location>
</feature>
<accession>A0A166A379</accession>
<dbReference type="OrthoDB" id="191139at2759"/>
<keyword evidence="3" id="KW-1185">Reference proteome</keyword>
<gene>
    <name evidence="2" type="ORF">FIBSPDRAFT_189292</name>
</gene>
<dbReference type="Proteomes" id="UP000076532">
    <property type="component" value="Unassembled WGS sequence"/>
</dbReference>
<proteinExistence type="predicted"/>